<evidence type="ECO:0000313" key="1">
    <source>
        <dbReference type="EMBL" id="MFD1535149.1"/>
    </source>
</evidence>
<name>A0ABW4FXJ0_9PSEU</name>
<dbReference type="Proteomes" id="UP001597145">
    <property type="component" value="Unassembled WGS sequence"/>
</dbReference>
<comment type="caution">
    <text evidence="1">The sequence shown here is derived from an EMBL/GenBank/DDBJ whole genome shotgun (WGS) entry which is preliminary data.</text>
</comment>
<sequence length="110" mass="11669">MTVDPAYLVTPAAAPIGREIDRWVDPIVAAVLACPLVAGLHGGRDGEAVTYLPGRRITGIRITVDEVAIHVVARYPAVMDQVASQIRRAVAPLAPGLRIDVVIEDLAVPE</sequence>
<reference evidence="2" key="1">
    <citation type="journal article" date="2019" name="Int. J. Syst. Evol. Microbiol.">
        <title>The Global Catalogue of Microorganisms (GCM) 10K type strain sequencing project: providing services to taxonomists for standard genome sequencing and annotation.</title>
        <authorList>
            <consortium name="The Broad Institute Genomics Platform"/>
            <consortium name="The Broad Institute Genome Sequencing Center for Infectious Disease"/>
            <person name="Wu L."/>
            <person name="Ma J."/>
        </authorList>
    </citation>
    <scope>NUCLEOTIDE SEQUENCE [LARGE SCALE GENOMIC DNA]</scope>
    <source>
        <strain evidence="2">JCM 12165</strain>
    </source>
</reference>
<proteinExistence type="predicted"/>
<keyword evidence="2" id="KW-1185">Reference proteome</keyword>
<accession>A0ABW4FXJ0</accession>
<evidence type="ECO:0000313" key="2">
    <source>
        <dbReference type="Proteomes" id="UP001597145"/>
    </source>
</evidence>
<dbReference type="RefSeq" id="WP_343984410.1">
    <property type="nucleotide sequence ID" value="NZ_BAAAJG010000021.1"/>
</dbReference>
<protein>
    <recommendedName>
        <fullName evidence="3">Asp23/Gls24 family envelope stress response protein</fullName>
    </recommendedName>
</protein>
<evidence type="ECO:0008006" key="3">
    <source>
        <dbReference type="Google" id="ProtNLM"/>
    </source>
</evidence>
<organism evidence="1 2">
    <name type="scientific">Pseudonocardia aurantiaca</name>
    <dbReference type="NCBI Taxonomy" id="75290"/>
    <lineage>
        <taxon>Bacteria</taxon>
        <taxon>Bacillati</taxon>
        <taxon>Actinomycetota</taxon>
        <taxon>Actinomycetes</taxon>
        <taxon>Pseudonocardiales</taxon>
        <taxon>Pseudonocardiaceae</taxon>
        <taxon>Pseudonocardia</taxon>
    </lineage>
</organism>
<dbReference type="EMBL" id="JBHUCP010000050">
    <property type="protein sequence ID" value="MFD1535149.1"/>
    <property type="molecule type" value="Genomic_DNA"/>
</dbReference>
<gene>
    <name evidence="1" type="ORF">ACFSCY_37655</name>
</gene>